<feature type="compositionally biased region" description="Basic and acidic residues" evidence="1">
    <location>
        <begin position="106"/>
        <end position="129"/>
    </location>
</feature>
<comment type="caution">
    <text evidence="2">The sequence shown here is derived from an EMBL/GenBank/DDBJ whole genome shotgun (WGS) entry which is preliminary data.</text>
</comment>
<accession>A0AAD1X7A2</accession>
<dbReference type="SUPFAM" id="SSF55781">
    <property type="entry name" value="GAF domain-like"/>
    <property type="match status" value="2"/>
</dbReference>
<proteinExistence type="predicted"/>
<feature type="region of interest" description="Disordered" evidence="1">
    <location>
        <begin position="89"/>
        <end position="130"/>
    </location>
</feature>
<gene>
    <name evidence="2" type="ORF">ECRASSUSDP1_LOCUS1403</name>
</gene>
<evidence type="ECO:0008006" key="4">
    <source>
        <dbReference type="Google" id="ProtNLM"/>
    </source>
</evidence>
<keyword evidence="3" id="KW-1185">Reference proteome</keyword>
<organism evidence="2 3">
    <name type="scientific">Euplotes crassus</name>
    <dbReference type="NCBI Taxonomy" id="5936"/>
    <lineage>
        <taxon>Eukaryota</taxon>
        <taxon>Sar</taxon>
        <taxon>Alveolata</taxon>
        <taxon>Ciliophora</taxon>
        <taxon>Intramacronucleata</taxon>
        <taxon>Spirotrichea</taxon>
        <taxon>Hypotrichia</taxon>
        <taxon>Euplotida</taxon>
        <taxon>Euplotidae</taxon>
        <taxon>Moneuplotes</taxon>
    </lineage>
</organism>
<evidence type="ECO:0000256" key="1">
    <source>
        <dbReference type="SAM" id="MobiDB-lite"/>
    </source>
</evidence>
<dbReference type="EMBL" id="CAMPGE010001324">
    <property type="protein sequence ID" value="CAI2360105.1"/>
    <property type="molecule type" value="Genomic_DNA"/>
</dbReference>
<feature type="region of interest" description="Disordered" evidence="1">
    <location>
        <begin position="144"/>
        <end position="171"/>
    </location>
</feature>
<reference evidence="2" key="1">
    <citation type="submission" date="2023-07" db="EMBL/GenBank/DDBJ databases">
        <authorList>
            <consortium name="AG Swart"/>
            <person name="Singh M."/>
            <person name="Singh A."/>
            <person name="Seah K."/>
            <person name="Emmerich C."/>
        </authorList>
    </citation>
    <scope>NUCLEOTIDE SEQUENCE</scope>
    <source>
        <strain evidence="2">DP1</strain>
    </source>
</reference>
<protein>
    <recommendedName>
        <fullName evidence="4">GAF domain-containing protein</fullName>
    </recommendedName>
</protein>
<evidence type="ECO:0000313" key="3">
    <source>
        <dbReference type="Proteomes" id="UP001295684"/>
    </source>
</evidence>
<dbReference type="AlphaFoldDB" id="A0AAD1X7A2"/>
<evidence type="ECO:0000313" key="2">
    <source>
        <dbReference type="EMBL" id="CAI2360105.1"/>
    </source>
</evidence>
<dbReference type="Proteomes" id="UP001295684">
    <property type="component" value="Unassembled WGS sequence"/>
</dbReference>
<name>A0AAD1X7A2_EUPCR</name>
<sequence length="636" mass="72613">MRSRSSKNGNRQTKLYLNARKREDRSLKSTLPLISESFIKTHILGNNSSLREQEYKEKLDLQRPKLSFLKKTVKNQKKLIDLLQKQNSSLKQENQKLKLQVKQAKQKVENLPKKPPTKDEESESKEPEAKVNLLKNSFPSIQSESADEFCSTPTNKKSSDKTIQLKKRDKHKSHFKIFKPRETTDKKGLDRFMSKKMTEKINFDVENRESLDSVLDVKKNSNLNKRFSIRPNTESRFKNAFAHDFGKPNSALPREMANKEKKMSLFIQKCSESVTSVRAILEIIVELTKCKSQENFLKILTIEAPKVINCDHIFYAFTNTGVVVDPDASVSENGSAVSTQAQFRIPRHNQEPVSFPISEAKVFKNASERNEIIMINRRNDPHLKIKPVEDMIGEEIRNVIVSPIEGNTNGVLISVNKCGRNSFDQNDLALQKYLSATSGNLLEKLRDQENRVASENSLRLIINLTKDLSKFHDLGELVLELTKRSQELFKVDTAKILLCDENSSDLIEFQQTEEGITQRKLNSSGSLAKEVIRSRFHKCLIKRTAGCSYNETVDIVTGLPIICLPILNPFVDVHSEYLNTKLLEGVPERMVFGVLQIINPRAIMMEYNLIIKGVEFEILTQFLKHASYVLASTLSK</sequence>
<dbReference type="Gene3D" id="3.30.450.40">
    <property type="match status" value="2"/>
</dbReference>
<dbReference type="InterPro" id="IPR029016">
    <property type="entry name" value="GAF-like_dom_sf"/>
</dbReference>